<dbReference type="EMBL" id="KN832980">
    <property type="protein sequence ID" value="KIM86980.1"/>
    <property type="molecule type" value="Genomic_DNA"/>
</dbReference>
<evidence type="ECO:0000256" key="1">
    <source>
        <dbReference type="SAM" id="MobiDB-lite"/>
    </source>
</evidence>
<accession>A0A0C3FS83</accession>
<dbReference type="OrthoDB" id="3048541at2759"/>
<organism evidence="2 3">
    <name type="scientific">Piloderma croceum (strain F 1598)</name>
    <dbReference type="NCBI Taxonomy" id="765440"/>
    <lineage>
        <taxon>Eukaryota</taxon>
        <taxon>Fungi</taxon>
        <taxon>Dikarya</taxon>
        <taxon>Basidiomycota</taxon>
        <taxon>Agaricomycotina</taxon>
        <taxon>Agaricomycetes</taxon>
        <taxon>Agaricomycetidae</taxon>
        <taxon>Atheliales</taxon>
        <taxon>Atheliaceae</taxon>
        <taxon>Piloderma</taxon>
    </lineage>
</organism>
<feature type="region of interest" description="Disordered" evidence="1">
    <location>
        <begin position="616"/>
        <end position="649"/>
    </location>
</feature>
<evidence type="ECO:0000313" key="3">
    <source>
        <dbReference type="Proteomes" id="UP000054166"/>
    </source>
</evidence>
<dbReference type="AlphaFoldDB" id="A0A0C3FS83"/>
<dbReference type="HOGENOM" id="CLU_348022_0_0_1"/>
<gene>
    <name evidence="2" type="ORF">PILCRDRAFT_4223</name>
</gene>
<keyword evidence="3" id="KW-1185">Reference proteome</keyword>
<protein>
    <submittedName>
        <fullName evidence="2">Uncharacterized protein</fullName>
    </submittedName>
</protein>
<reference evidence="2 3" key="1">
    <citation type="submission" date="2014-04" db="EMBL/GenBank/DDBJ databases">
        <authorList>
            <consortium name="DOE Joint Genome Institute"/>
            <person name="Kuo A."/>
            <person name="Tarkka M."/>
            <person name="Buscot F."/>
            <person name="Kohler A."/>
            <person name="Nagy L.G."/>
            <person name="Floudas D."/>
            <person name="Copeland A."/>
            <person name="Barry K.W."/>
            <person name="Cichocki N."/>
            <person name="Veneault-Fourrey C."/>
            <person name="LaButti K."/>
            <person name="Lindquist E.A."/>
            <person name="Lipzen A."/>
            <person name="Lundell T."/>
            <person name="Morin E."/>
            <person name="Murat C."/>
            <person name="Sun H."/>
            <person name="Tunlid A."/>
            <person name="Henrissat B."/>
            <person name="Grigoriev I.V."/>
            <person name="Hibbett D.S."/>
            <person name="Martin F."/>
            <person name="Nordberg H.P."/>
            <person name="Cantor M.N."/>
            <person name="Hua S.X."/>
        </authorList>
    </citation>
    <scope>NUCLEOTIDE SEQUENCE [LARGE SCALE GENOMIC DNA]</scope>
    <source>
        <strain evidence="2 3">F 1598</strain>
    </source>
</reference>
<dbReference type="Proteomes" id="UP000054166">
    <property type="component" value="Unassembled WGS sequence"/>
</dbReference>
<dbReference type="STRING" id="765440.A0A0C3FS83"/>
<name>A0A0C3FS83_PILCF</name>
<sequence>MPAPKTPVASPITFSFYNGEILLTSVIDCETKQHLVTCDLCSQVIKLGIRGSITPISQHRDSEKRKRRMFKASKLDSKSRNLAGEGSPDDLTMVNTSFISLLTNSVITETFPCPGVNVPWAPGSIWATYPYQLHATDSIGWKPVSFIEDTNSISIHADNCAGSSTNKKLPCRSCESLPQSLKFSDFIGQATEASKFTNCDYLDSQQLKALLEKLSDTCCELQKKLSNAKSHAAITGRKIADHKWILMLLSPNDIAGLHHLLATALRQGASALTICGILDCAISGLYSPQSGFIKHDLDIALLVKSIGGPCLLYSLQKSQGFASWKTVGCHHNIPRLLPSIGIPSADEISSNISSFFDLSAKPQPTSAQNGFLPGNIVTVDEIALETRCRYCPKHDSILGLCREHSHNVDTKVISLDSVEKVRVALFESQDDTTKVCFGSDATVVGIAPYAQDDHYSPVPIVASPSDKQEKGADLAKWLEIVFSTWKTHSLGEMVNGPIWALGTDGDASYRLAKQKICAMGIDHVNPRSWAGNVCVGGVNLKTEWKQGQVDAENILQKVYKKGVFNFDSAFSKPGHDLLRPLGEYVGVAATSDDARSEEDSVPFLIVEKASESMLLIQSDDSSEEQSEDAFNSTQEADEDDSPDVPLGMDFDDFLPDTAEGIDVSVEPKAFSKTLMVDGKEFLKSSIVASLSSNCSKKVTI</sequence>
<proteinExistence type="predicted"/>
<evidence type="ECO:0000313" key="2">
    <source>
        <dbReference type="EMBL" id="KIM86980.1"/>
    </source>
</evidence>
<dbReference type="InParanoid" id="A0A0C3FS83"/>
<reference evidence="3" key="2">
    <citation type="submission" date="2015-01" db="EMBL/GenBank/DDBJ databases">
        <title>Evolutionary Origins and Diversification of the Mycorrhizal Mutualists.</title>
        <authorList>
            <consortium name="DOE Joint Genome Institute"/>
            <consortium name="Mycorrhizal Genomics Consortium"/>
            <person name="Kohler A."/>
            <person name="Kuo A."/>
            <person name="Nagy L.G."/>
            <person name="Floudas D."/>
            <person name="Copeland A."/>
            <person name="Barry K.W."/>
            <person name="Cichocki N."/>
            <person name="Veneault-Fourrey C."/>
            <person name="LaButti K."/>
            <person name="Lindquist E.A."/>
            <person name="Lipzen A."/>
            <person name="Lundell T."/>
            <person name="Morin E."/>
            <person name="Murat C."/>
            <person name="Riley R."/>
            <person name="Ohm R."/>
            <person name="Sun H."/>
            <person name="Tunlid A."/>
            <person name="Henrissat B."/>
            <person name="Grigoriev I.V."/>
            <person name="Hibbett D.S."/>
            <person name="Martin F."/>
        </authorList>
    </citation>
    <scope>NUCLEOTIDE SEQUENCE [LARGE SCALE GENOMIC DNA]</scope>
    <source>
        <strain evidence="3">F 1598</strain>
    </source>
</reference>